<gene>
    <name evidence="1" type="ORF">CS063_06940</name>
</gene>
<keyword evidence="2" id="KW-1185">Reference proteome</keyword>
<evidence type="ECO:0000313" key="2">
    <source>
        <dbReference type="Proteomes" id="UP000224460"/>
    </source>
</evidence>
<dbReference type="EMBL" id="PEDL01000005">
    <property type="protein sequence ID" value="PHV71064.1"/>
    <property type="molecule type" value="Genomic_DNA"/>
</dbReference>
<dbReference type="Proteomes" id="UP000224460">
    <property type="component" value="Unassembled WGS sequence"/>
</dbReference>
<reference evidence="1" key="1">
    <citation type="submission" date="2017-10" db="EMBL/GenBank/DDBJ databases">
        <title>Genome sequence of cellulolytic Lachnospiraceae bacterium XHS1971 isolated from hotspring sediment.</title>
        <authorList>
            <person name="Vasudevan G."/>
            <person name="Joshi A.J."/>
            <person name="Hivarkar S."/>
            <person name="Lanjekar V.B."/>
            <person name="Dhakephalkar P.K."/>
            <person name="Dagar S."/>
        </authorList>
    </citation>
    <scope>NUCLEOTIDE SEQUENCE</scope>
    <source>
        <strain evidence="1">XHS1971</strain>
    </source>
</reference>
<name>A0AC61DCQ3_9FIRM</name>
<evidence type="ECO:0000313" key="1">
    <source>
        <dbReference type="EMBL" id="PHV71064.1"/>
    </source>
</evidence>
<protein>
    <submittedName>
        <fullName evidence="1">DNA primase</fullName>
    </submittedName>
</protein>
<comment type="caution">
    <text evidence="1">The sequence shown here is derived from an EMBL/GenBank/DDBJ whole genome shotgun (WGS) entry which is preliminary data.</text>
</comment>
<accession>A0AC61DCQ3</accession>
<proteinExistence type="predicted"/>
<sequence>MYPQHVIEEIRQRSDIVSIISEHTSLTKKGNNYTGLCPFHTEKTPSFSVSEDKQLYYCFGCGAGGNILTFLMQKENMNFVEALKYLAERENISLEEDYLSPEEVERTHHRQKLLEVLKEAGKYFYYMLRDATHKEVLHYLTERGLNLDTIKQFGIGYSPATYNGLYKYLEQKGYSKELLMESGLFVVGKQSQVIADRFMGRVIFPIFDTSKKVIAFGARVLDNSLPKYLNSPENLLFNKSNTLYGLHLARSSASTYFILVEGYMDVIAMHQAGFTQTVASLGTAFTPLHAKLLKRYTKEVVILYDSDSAGIKAVQRAIPILRNEGLKVRVLQLKEGKDPDEYLKTHGRESLKRLLEEATTDVWFEISRLELQYDLKVTEQKVKFLQEVAYKLSDLESSIEQTLYAEEISEQYGIDLNVLKAEIVQHYKRKQLLPRGYNAKASVPVKKPVLSAEVNFLATIYHYPHIGKQIGDYVTWEMFETPLLQDLARVINEVLVEQKPLDMDYFAATYPEAQDQTIISYVLMNYDERYEDQSVLEKMVLENIKRIKKSYIEKKSRTAKDVTEIQNLLLQKNDLDKLYIDFRNG</sequence>
<organism evidence="1 2">
    <name type="scientific">Sporanaerobium hydrogeniformans</name>
    <dbReference type="NCBI Taxonomy" id="3072179"/>
    <lineage>
        <taxon>Bacteria</taxon>
        <taxon>Bacillati</taxon>
        <taxon>Bacillota</taxon>
        <taxon>Clostridia</taxon>
        <taxon>Lachnospirales</taxon>
        <taxon>Lachnospiraceae</taxon>
        <taxon>Sporanaerobium</taxon>
    </lineage>
</organism>